<dbReference type="Proteomes" id="UP000015106">
    <property type="component" value="Chromosome 1"/>
</dbReference>
<reference evidence="1" key="2">
    <citation type="submission" date="2018-03" db="EMBL/GenBank/DDBJ databases">
        <title>The Triticum urartu genome reveals the dynamic nature of wheat genome evolution.</title>
        <authorList>
            <person name="Ling H."/>
            <person name="Ma B."/>
            <person name="Shi X."/>
            <person name="Liu H."/>
            <person name="Dong L."/>
            <person name="Sun H."/>
            <person name="Cao Y."/>
            <person name="Gao Q."/>
            <person name="Zheng S."/>
            <person name="Li Y."/>
            <person name="Yu Y."/>
            <person name="Du H."/>
            <person name="Qi M."/>
            <person name="Li Y."/>
            <person name="Yu H."/>
            <person name="Cui Y."/>
            <person name="Wang N."/>
            <person name="Chen C."/>
            <person name="Wu H."/>
            <person name="Zhao Y."/>
            <person name="Zhang J."/>
            <person name="Li Y."/>
            <person name="Zhou W."/>
            <person name="Zhang B."/>
            <person name="Hu W."/>
            <person name="Eijk M."/>
            <person name="Tang J."/>
            <person name="Witsenboer H."/>
            <person name="Zhao S."/>
            <person name="Li Z."/>
            <person name="Zhang A."/>
            <person name="Wang D."/>
            <person name="Liang C."/>
        </authorList>
    </citation>
    <scope>NUCLEOTIDE SEQUENCE [LARGE SCALE GENOMIC DNA]</scope>
    <source>
        <strain evidence="1">cv. G1812</strain>
    </source>
</reference>
<evidence type="ECO:0000313" key="2">
    <source>
        <dbReference type="Proteomes" id="UP000015106"/>
    </source>
</evidence>
<organism evidence="1 2">
    <name type="scientific">Triticum urartu</name>
    <name type="common">Red wild einkorn</name>
    <name type="synonym">Crithodium urartu</name>
    <dbReference type="NCBI Taxonomy" id="4572"/>
    <lineage>
        <taxon>Eukaryota</taxon>
        <taxon>Viridiplantae</taxon>
        <taxon>Streptophyta</taxon>
        <taxon>Embryophyta</taxon>
        <taxon>Tracheophyta</taxon>
        <taxon>Spermatophyta</taxon>
        <taxon>Magnoliopsida</taxon>
        <taxon>Liliopsida</taxon>
        <taxon>Poales</taxon>
        <taxon>Poaceae</taxon>
        <taxon>BOP clade</taxon>
        <taxon>Pooideae</taxon>
        <taxon>Triticodae</taxon>
        <taxon>Triticeae</taxon>
        <taxon>Triticinae</taxon>
        <taxon>Triticum</taxon>
    </lineage>
</organism>
<accession>A0A8R7NYW6</accession>
<reference evidence="2" key="1">
    <citation type="journal article" date="2013" name="Nature">
        <title>Draft genome of the wheat A-genome progenitor Triticum urartu.</title>
        <authorList>
            <person name="Ling H.Q."/>
            <person name="Zhao S."/>
            <person name="Liu D."/>
            <person name="Wang J."/>
            <person name="Sun H."/>
            <person name="Zhang C."/>
            <person name="Fan H."/>
            <person name="Li D."/>
            <person name="Dong L."/>
            <person name="Tao Y."/>
            <person name="Gao C."/>
            <person name="Wu H."/>
            <person name="Li Y."/>
            <person name="Cui Y."/>
            <person name="Guo X."/>
            <person name="Zheng S."/>
            <person name="Wang B."/>
            <person name="Yu K."/>
            <person name="Liang Q."/>
            <person name="Yang W."/>
            <person name="Lou X."/>
            <person name="Chen J."/>
            <person name="Feng M."/>
            <person name="Jian J."/>
            <person name="Zhang X."/>
            <person name="Luo G."/>
            <person name="Jiang Y."/>
            <person name="Liu J."/>
            <person name="Wang Z."/>
            <person name="Sha Y."/>
            <person name="Zhang B."/>
            <person name="Wu H."/>
            <person name="Tang D."/>
            <person name="Shen Q."/>
            <person name="Xue P."/>
            <person name="Zou S."/>
            <person name="Wang X."/>
            <person name="Liu X."/>
            <person name="Wang F."/>
            <person name="Yang Y."/>
            <person name="An X."/>
            <person name="Dong Z."/>
            <person name="Zhang K."/>
            <person name="Zhang X."/>
            <person name="Luo M.C."/>
            <person name="Dvorak J."/>
            <person name="Tong Y."/>
            <person name="Wang J."/>
            <person name="Yang H."/>
            <person name="Li Z."/>
            <person name="Wang D."/>
            <person name="Zhang A."/>
            <person name="Wang J."/>
        </authorList>
    </citation>
    <scope>NUCLEOTIDE SEQUENCE</scope>
    <source>
        <strain evidence="2">cv. G1812</strain>
    </source>
</reference>
<name>A0A8R7NYW6_TRIUA</name>
<sequence length="120" mass="13611">MEACLSLEPSKKIIGSFGTFETAVLHVANAIQLQALRRPRQESVKPNHLLTNASSIRMCVVSISSLLASTWRKKTWNVQQSYMKHSEQSHIELPLEIFAASVNSCFMFYRANLHFHVKHG</sequence>
<proteinExistence type="predicted"/>
<protein>
    <submittedName>
        <fullName evidence="1">Uncharacterized protein</fullName>
    </submittedName>
</protein>
<evidence type="ECO:0000313" key="1">
    <source>
        <dbReference type="EnsemblPlants" id="TuG1812G0100001099.01.T07"/>
    </source>
</evidence>
<dbReference type="EnsemblPlants" id="TuG1812G0100001099.01.T07">
    <property type="protein sequence ID" value="TuG1812G0100001099.01.T07"/>
    <property type="gene ID" value="TuG1812G0100001099.01"/>
</dbReference>
<keyword evidence="2" id="KW-1185">Reference proteome</keyword>
<dbReference type="Gramene" id="TuG1812G0100001099.01.T07">
    <property type="protein sequence ID" value="TuG1812G0100001099.01.T07"/>
    <property type="gene ID" value="TuG1812G0100001099.01"/>
</dbReference>
<reference evidence="1" key="3">
    <citation type="submission" date="2022-06" db="UniProtKB">
        <authorList>
            <consortium name="EnsemblPlants"/>
        </authorList>
    </citation>
    <scope>IDENTIFICATION</scope>
</reference>
<dbReference type="AlphaFoldDB" id="A0A8R7NYW6"/>